<dbReference type="GO" id="GO:0140098">
    <property type="term" value="F:catalytic activity, acting on RNA"/>
    <property type="evidence" value="ECO:0007669"/>
    <property type="project" value="UniProtKB-ARBA"/>
</dbReference>
<protein>
    <submittedName>
        <fullName evidence="2">RNA pseudouridine synthase</fullName>
    </submittedName>
</protein>
<dbReference type="GO" id="GO:0009982">
    <property type="term" value="F:pseudouridine synthase activity"/>
    <property type="evidence" value="ECO:0007669"/>
    <property type="project" value="InterPro"/>
</dbReference>
<dbReference type="InterPro" id="IPR006145">
    <property type="entry name" value="PsdUridine_synth_RsuA/RluA"/>
</dbReference>
<gene>
    <name evidence="2" type="ORF">HCT14_04315</name>
</gene>
<dbReference type="Gene3D" id="3.30.2350.10">
    <property type="entry name" value="Pseudouridine synthase"/>
    <property type="match status" value="1"/>
</dbReference>
<dbReference type="Pfam" id="PF00849">
    <property type="entry name" value="PseudoU_synth_2"/>
    <property type="match status" value="1"/>
</dbReference>
<sequence>MNIPLVFENHEIWIFAKPAGLAVQPGKGVKISLIEELETLFEEKVYPVHRLDAATQGLIVVAKNPRVAHYYSKLFADATAVTKIYQAVVWGNAPKQFSITDHIVVNHKTKASASHVTKLESWQPHASLLKIELHTGRMHQIRIHLKKANLPILGDTKYGNFAFNRKLQSPLALFATELHIPAKNIHIQLPIKQELHHIKRALSLFTPDSIEK</sequence>
<dbReference type="CDD" id="cd02869">
    <property type="entry name" value="PseudoU_synth_RluA_like"/>
    <property type="match status" value="1"/>
</dbReference>
<keyword evidence="3" id="KW-1185">Reference proteome</keyword>
<dbReference type="EMBL" id="JAATLJ010000001">
    <property type="protein sequence ID" value="NIZ40733.1"/>
    <property type="molecule type" value="Genomic_DNA"/>
</dbReference>
<evidence type="ECO:0000313" key="2">
    <source>
        <dbReference type="EMBL" id="NIZ40733.1"/>
    </source>
</evidence>
<feature type="domain" description="Pseudouridine synthase RsuA/RluA-like" evidence="1">
    <location>
        <begin position="12"/>
        <end position="146"/>
    </location>
</feature>
<dbReference type="PANTHER" id="PTHR21600">
    <property type="entry name" value="MITOCHONDRIAL RNA PSEUDOURIDINE SYNTHASE"/>
    <property type="match status" value="1"/>
</dbReference>
<dbReference type="RefSeq" id="WP_167700316.1">
    <property type="nucleotide sequence ID" value="NZ_CP118174.1"/>
</dbReference>
<dbReference type="GO" id="GO:0001522">
    <property type="term" value="P:pseudouridine synthesis"/>
    <property type="evidence" value="ECO:0007669"/>
    <property type="project" value="InterPro"/>
</dbReference>
<dbReference type="SUPFAM" id="SSF55120">
    <property type="entry name" value="Pseudouridine synthase"/>
    <property type="match status" value="1"/>
</dbReference>
<dbReference type="InterPro" id="IPR050188">
    <property type="entry name" value="RluA_PseudoU_synthase"/>
</dbReference>
<dbReference type="GO" id="GO:0003723">
    <property type="term" value="F:RNA binding"/>
    <property type="evidence" value="ECO:0007669"/>
    <property type="project" value="InterPro"/>
</dbReference>
<name>A0A968GBT3_9SPIO</name>
<evidence type="ECO:0000313" key="3">
    <source>
        <dbReference type="Proteomes" id="UP000711995"/>
    </source>
</evidence>
<reference evidence="2 3" key="1">
    <citation type="submission" date="2020-03" db="EMBL/GenBank/DDBJ databases">
        <title>Spirochaetal bacteria isolated from arthropods constitute a novel genus Entomospira genus novum within the order Spirochaetales.</title>
        <authorList>
            <person name="Grana-Miraglia L."/>
            <person name="Sikutova S."/>
            <person name="Fingerle V."/>
            <person name="Sing A."/>
            <person name="Castillo-Ramirez S."/>
            <person name="Margos G."/>
            <person name="Rudolf I."/>
        </authorList>
    </citation>
    <scope>NUCLEOTIDE SEQUENCE [LARGE SCALE GENOMIC DNA]</scope>
    <source>
        <strain evidence="2 3">BR193</strain>
    </source>
</reference>
<dbReference type="InterPro" id="IPR020103">
    <property type="entry name" value="PsdUridine_synth_cat_dom_sf"/>
</dbReference>
<dbReference type="AlphaFoldDB" id="A0A968GBT3"/>
<organism evidence="2 3">
    <name type="scientific">Entomospira entomophila</name>
    <dbReference type="NCBI Taxonomy" id="2719988"/>
    <lineage>
        <taxon>Bacteria</taxon>
        <taxon>Pseudomonadati</taxon>
        <taxon>Spirochaetota</taxon>
        <taxon>Spirochaetia</taxon>
        <taxon>Spirochaetales</taxon>
        <taxon>Spirochaetaceae</taxon>
        <taxon>Entomospira</taxon>
    </lineage>
</organism>
<accession>A0A968GBT3</accession>
<comment type="caution">
    <text evidence="2">The sequence shown here is derived from an EMBL/GenBank/DDBJ whole genome shotgun (WGS) entry which is preliminary data.</text>
</comment>
<proteinExistence type="predicted"/>
<dbReference type="GO" id="GO:0006396">
    <property type="term" value="P:RNA processing"/>
    <property type="evidence" value="ECO:0007669"/>
    <property type="project" value="UniProtKB-ARBA"/>
</dbReference>
<dbReference type="Proteomes" id="UP000711995">
    <property type="component" value="Unassembled WGS sequence"/>
</dbReference>
<evidence type="ECO:0000259" key="1">
    <source>
        <dbReference type="Pfam" id="PF00849"/>
    </source>
</evidence>